<dbReference type="AlphaFoldDB" id="A0A380KYU2"/>
<sequence length="227" mass="25306">MKAISQRLLKVASFVPDGARLLDVGSDHAYLPIYLTQQGCISFALAGEVVEGPFQSAQKNVQDEQLTDKIEVRLASGLAAFEPADQIDTIVIAGMGGRLIAEILENGRAKLPHISRLILQPNNCQDEVRSWLAEHGFQIVAEDILLEAGKYYEIIVAEEGQAALTAQEKRFGPYLVKEKSAIFQDKWQQELKKLELALARIPEKNRDERSAMSQKIQEIKEVLHVSK</sequence>
<dbReference type="EMBL" id="UHFR01000005">
    <property type="protein sequence ID" value="SUN75730.1"/>
    <property type="molecule type" value="Genomic_DNA"/>
</dbReference>
<dbReference type="EC" id="2.1.1.217" evidence="1"/>
<dbReference type="STRING" id="1123307.GCA_000380065_01619"/>
<dbReference type="Gene3D" id="1.10.287.1890">
    <property type="match status" value="1"/>
</dbReference>
<dbReference type="Proteomes" id="UP000254634">
    <property type="component" value="Unassembled WGS sequence"/>
</dbReference>
<dbReference type="OrthoDB" id="5881184at2"/>
<dbReference type="SUPFAM" id="SSF53335">
    <property type="entry name" value="S-adenosyl-L-methionine-dependent methyltransferases"/>
    <property type="match status" value="1"/>
</dbReference>
<reference evidence="1" key="1">
    <citation type="submission" date="2018-06" db="EMBL/GenBank/DDBJ databases">
        <authorList>
            <consortium name="Pathogen Informatics"/>
            <person name="Doyle S."/>
        </authorList>
    </citation>
    <scope>NUCLEOTIDE SEQUENCE [LARGE SCALE GENOMIC DNA]</scope>
    <source>
        <strain evidence="1">NCTC13765</strain>
    </source>
</reference>
<dbReference type="Gene3D" id="3.40.50.150">
    <property type="entry name" value="Vaccinia Virus protein VP39"/>
    <property type="match status" value="1"/>
</dbReference>
<evidence type="ECO:0000313" key="1">
    <source>
        <dbReference type="EMBL" id="SUN75730.1"/>
    </source>
</evidence>
<dbReference type="PANTHER" id="PTHR38451">
    <property type="entry name" value="TRNA (ADENINE(22)-N(1))-METHYLTRANSFERASE"/>
    <property type="match status" value="1"/>
</dbReference>
<keyword evidence="1" id="KW-0489">Methyltransferase</keyword>
<dbReference type="InterPro" id="IPR029063">
    <property type="entry name" value="SAM-dependent_MTases_sf"/>
</dbReference>
<name>A0A380KYU2_9STRE</name>
<accession>A0A380KYU2</accession>
<keyword evidence="2" id="KW-1185">Reference proteome</keyword>
<evidence type="ECO:0000313" key="2">
    <source>
        <dbReference type="Proteomes" id="UP000254634"/>
    </source>
</evidence>
<dbReference type="PANTHER" id="PTHR38451:SF1">
    <property type="entry name" value="TRNA (ADENINE(22)-N(1))-METHYLTRANSFERASE"/>
    <property type="match status" value="1"/>
</dbReference>
<gene>
    <name evidence="1" type="primary">trmK</name>
    <name evidence="1" type="ORF">NCTC13765_00166</name>
</gene>
<dbReference type="GO" id="GO:0032259">
    <property type="term" value="P:methylation"/>
    <property type="evidence" value="ECO:0007669"/>
    <property type="project" value="UniProtKB-KW"/>
</dbReference>
<protein>
    <submittedName>
        <fullName evidence="1">Bcl-2 family protein</fullName>
        <ecNumber evidence="1">2.1.1.217</ecNumber>
    </submittedName>
</protein>
<dbReference type="RefSeq" id="WP_018372339.1">
    <property type="nucleotide sequence ID" value="NZ_UHFR01000005.1"/>
</dbReference>
<keyword evidence="1" id="KW-0808">Transferase</keyword>
<dbReference type="Pfam" id="PF04816">
    <property type="entry name" value="TrmK"/>
    <property type="match status" value="1"/>
</dbReference>
<organism evidence="1 2">
    <name type="scientific">Streptococcus massiliensis</name>
    <dbReference type="NCBI Taxonomy" id="313439"/>
    <lineage>
        <taxon>Bacteria</taxon>
        <taxon>Bacillati</taxon>
        <taxon>Bacillota</taxon>
        <taxon>Bacilli</taxon>
        <taxon>Lactobacillales</taxon>
        <taxon>Streptococcaceae</taxon>
        <taxon>Streptococcus</taxon>
    </lineage>
</organism>
<proteinExistence type="predicted"/>
<dbReference type="InterPro" id="IPR006901">
    <property type="entry name" value="TrmK"/>
</dbReference>
<dbReference type="PIRSF" id="PIRSF018637">
    <property type="entry name" value="TrmK"/>
    <property type="match status" value="1"/>
</dbReference>
<dbReference type="GO" id="GO:0160105">
    <property type="term" value="F:tRNA (adenine(22)-N1)-methyltransferase activity"/>
    <property type="evidence" value="ECO:0007669"/>
    <property type="project" value="UniProtKB-EC"/>
</dbReference>